<name>A0A0L8FW85_OCTBM</name>
<dbReference type="PANTHER" id="PTHR12300:SF161">
    <property type="entry name" value="RECEPTOR EXPRESSION-ENHANCING PROTEIN"/>
    <property type="match status" value="1"/>
</dbReference>
<organism evidence="7">
    <name type="scientific">Octopus bimaculoides</name>
    <name type="common">California two-spotted octopus</name>
    <dbReference type="NCBI Taxonomy" id="37653"/>
    <lineage>
        <taxon>Eukaryota</taxon>
        <taxon>Metazoa</taxon>
        <taxon>Spiralia</taxon>
        <taxon>Lophotrochozoa</taxon>
        <taxon>Mollusca</taxon>
        <taxon>Cephalopoda</taxon>
        <taxon>Coleoidea</taxon>
        <taxon>Octopodiformes</taxon>
        <taxon>Octopoda</taxon>
        <taxon>Incirrata</taxon>
        <taxon>Octopodidae</taxon>
        <taxon>Octopus</taxon>
    </lineage>
</organism>
<evidence type="ECO:0000256" key="3">
    <source>
        <dbReference type="ARBA" id="ARBA00022692"/>
    </source>
</evidence>
<feature type="transmembrane region" description="Helical" evidence="6">
    <location>
        <begin position="95"/>
        <end position="124"/>
    </location>
</feature>
<evidence type="ECO:0000313" key="7">
    <source>
        <dbReference type="EMBL" id="KOF69001.1"/>
    </source>
</evidence>
<dbReference type="InterPro" id="IPR004345">
    <property type="entry name" value="TB2_DP1_HVA22"/>
</dbReference>
<comment type="similarity">
    <text evidence="2 6">Belongs to the DP1 family.</text>
</comment>
<reference evidence="7" key="1">
    <citation type="submission" date="2015-07" db="EMBL/GenBank/DDBJ databases">
        <title>MeaNS - Measles Nucleotide Surveillance Program.</title>
        <authorList>
            <person name="Tran T."/>
            <person name="Druce J."/>
        </authorList>
    </citation>
    <scope>NUCLEOTIDE SEQUENCE</scope>
    <source>
        <strain evidence="7">UCB-OBI-ISO-001</strain>
        <tissue evidence="7">Gonad</tissue>
    </source>
</reference>
<dbReference type="OrthoDB" id="10009287at2759"/>
<evidence type="ECO:0000256" key="6">
    <source>
        <dbReference type="RuleBase" id="RU362006"/>
    </source>
</evidence>
<gene>
    <name evidence="7" type="ORF">OCBIM_22006009mg</name>
</gene>
<dbReference type="EMBL" id="KQ425779">
    <property type="protein sequence ID" value="KOF69001.1"/>
    <property type="molecule type" value="Genomic_DNA"/>
</dbReference>
<keyword evidence="5 6" id="KW-0472">Membrane</keyword>
<dbReference type="AlphaFoldDB" id="A0A0L8FW85"/>
<proteinExistence type="inferred from homology"/>
<protein>
    <recommendedName>
        <fullName evidence="6">Receptor expression-enhancing protein</fullName>
    </recommendedName>
</protein>
<accession>A0A0L8FW85</accession>
<keyword evidence="4 6" id="KW-1133">Transmembrane helix</keyword>
<dbReference type="GO" id="GO:0016020">
    <property type="term" value="C:membrane"/>
    <property type="evidence" value="ECO:0007669"/>
    <property type="project" value="UniProtKB-SubCell"/>
</dbReference>
<sequence length="204" mass="23011">MVAINPQPAASSYLAKFEKALHEKNAVTDLLAKVEAKSGVRRLYIAYGIIGFVSLYLMVGYGGDFLCNFIGFCYPAYKSIKAIESVRKDDDTQWLMYWVVFSVFSLVEFFANLVLFWIPFYWFLKLQVKCGFMLWCMAPIPHNGSDMIYNKVIKVFFLKHESTLDDAISSLNQTADEVKKNLSKAATDAAADYAADALKGEKAE</sequence>
<keyword evidence="3 6" id="KW-0812">Transmembrane</keyword>
<feature type="transmembrane region" description="Helical" evidence="6">
    <location>
        <begin position="43"/>
        <end position="62"/>
    </location>
</feature>
<comment type="subcellular location">
    <subcellularLocation>
        <location evidence="1 6">Membrane</location>
        <topology evidence="1 6">Multi-pass membrane protein</topology>
    </subcellularLocation>
</comment>
<dbReference type="Pfam" id="PF03134">
    <property type="entry name" value="TB2_DP1_HVA22"/>
    <property type="match status" value="1"/>
</dbReference>
<evidence type="ECO:0000256" key="1">
    <source>
        <dbReference type="ARBA" id="ARBA00004141"/>
    </source>
</evidence>
<dbReference type="PANTHER" id="PTHR12300">
    <property type="entry name" value="HVA22-LIKE PROTEINS"/>
    <property type="match status" value="1"/>
</dbReference>
<dbReference type="STRING" id="37653.A0A0L8FW85"/>
<evidence type="ECO:0000256" key="5">
    <source>
        <dbReference type="ARBA" id="ARBA00023136"/>
    </source>
</evidence>
<evidence type="ECO:0000256" key="4">
    <source>
        <dbReference type="ARBA" id="ARBA00022989"/>
    </source>
</evidence>
<evidence type="ECO:0000256" key="2">
    <source>
        <dbReference type="ARBA" id="ARBA00008573"/>
    </source>
</evidence>